<gene>
    <name evidence="2" type="ORF">CCAX7_40450</name>
</gene>
<organism evidence="2 3">
    <name type="scientific">Capsulimonas corticalis</name>
    <dbReference type="NCBI Taxonomy" id="2219043"/>
    <lineage>
        <taxon>Bacteria</taxon>
        <taxon>Bacillati</taxon>
        <taxon>Armatimonadota</taxon>
        <taxon>Armatimonadia</taxon>
        <taxon>Capsulimonadales</taxon>
        <taxon>Capsulimonadaceae</taxon>
        <taxon>Capsulimonas</taxon>
    </lineage>
</organism>
<dbReference type="EMBL" id="AP025739">
    <property type="protein sequence ID" value="BDI31994.1"/>
    <property type="molecule type" value="Genomic_DNA"/>
</dbReference>
<dbReference type="OrthoDB" id="654858at2"/>
<dbReference type="RefSeq" id="WP_119324503.1">
    <property type="nucleotide sequence ID" value="NZ_AP025739.1"/>
</dbReference>
<dbReference type="Gene3D" id="2.60.40.10">
    <property type="entry name" value="Immunoglobulins"/>
    <property type="match status" value="1"/>
</dbReference>
<dbReference type="InterPro" id="IPR005084">
    <property type="entry name" value="CBM6"/>
</dbReference>
<dbReference type="CDD" id="cd04080">
    <property type="entry name" value="CBM6_cellulase-like"/>
    <property type="match status" value="2"/>
</dbReference>
<dbReference type="InterPro" id="IPR013783">
    <property type="entry name" value="Ig-like_fold"/>
</dbReference>
<name>A0A402D4P7_9BACT</name>
<sequence>MTGSLKKAVTASLVTALALVFGATQQSFAAPYTGAPISLPGVIQAENYDTGGEGVAYHDTTPGNVDTGDGTRITEGVDNWLWQNHTWMVGWTQPGEWLNYTVNVLKTGPYRFHTYASSAGNNAGGVFSILVDGSSVTGNLQVPNTTIETNPVDIVSPTVNLTVGQHVVRLYINATGPNPNSCGNFDQITVTAESTPYGGTAFGLPGIIQAENYDNGGEGFAYHDTTPGNIDTGDGTRITEGVDNWLWQNHTWMVGWTQPGEWLNYTVYVQATDSYKFHVLASSAGNVVGGTFHIEVDGVNATGTLHVPQTTGETFPVDVPSPSVFMTIGQHILRLVIDSTGPNTNSAGNFDYIFVSNDSQKPFLTATAGNAKVDLSWTPIFGATGYVLYRKVGSAGSLSPYLSLPVTTNFTDVDGAVFQYRNYTYAIAAMFGTSAAPQSATVTATPVPSFDWRETILDLGNGTTTVPPDITICPGGPATTSINSSTWTLVSSLTPTSGRGTIGPFSGEYWELTATANVFHGRMAVRSGAGCQIAVVGHDNRYGPVQTYLPDPISPIPHGGYPIITSAMTSFLYEENCLYSPGSFPGWTASFSIGLGGGVEDNQYTQYLIYAKSISTPGVPTSSILDTYAIDGIGSWRHVPVNGVSTWND</sequence>
<evidence type="ECO:0000256" key="1">
    <source>
        <dbReference type="ARBA" id="ARBA00022729"/>
    </source>
</evidence>
<reference evidence="2 3" key="1">
    <citation type="journal article" date="2019" name="Int. J. Syst. Evol. Microbiol.">
        <title>Capsulimonas corticalis gen. nov., sp. nov., an aerobic capsulated bacterium, of a novel bacterial order, Capsulimonadales ord. nov., of the class Armatimonadia of the phylum Armatimonadetes.</title>
        <authorList>
            <person name="Li J."/>
            <person name="Kudo C."/>
            <person name="Tonouchi A."/>
        </authorList>
    </citation>
    <scope>NUCLEOTIDE SEQUENCE [LARGE SCALE GENOMIC DNA]</scope>
    <source>
        <strain evidence="2 3">AX-7</strain>
    </source>
</reference>
<dbReference type="InterPro" id="IPR006584">
    <property type="entry name" value="Cellulose-bd_IV"/>
</dbReference>
<accession>A0A402D4P7</accession>
<dbReference type="AlphaFoldDB" id="A0A402D4P7"/>
<dbReference type="SMART" id="SM00606">
    <property type="entry name" value="CBD_IV"/>
    <property type="match status" value="1"/>
</dbReference>
<dbReference type="Pfam" id="PF03422">
    <property type="entry name" value="CBM_6"/>
    <property type="match status" value="2"/>
</dbReference>
<dbReference type="Proteomes" id="UP000287394">
    <property type="component" value="Chromosome"/>
</dbReference>
<protein>
    <submittedName>
        <fullName evidence="2">Uncharacterized protein</fullName>
    </submittedName>
</protein>
<dbReference type="InterPro" id="IPR008979">
    <property type="entry name" value="Galactose-bd-like_sf"/>
</dbReference>
<dbReference type="Gene3D" id="2.60.120.260">
    <property type="entry name" value="Galactose-binding domain-like"/>
    <property type="match status" value="2"/>
</dbReference>
<evidence type="ECO:0000313" key="3">
    <source>
        <dbReference type="Proteomes" id="UP000287394"/>
    </source>
</evidence>
<dbReference type="SUPFAM" id="SSF49785">
    <property type="entry name" value="Galactose-binding domain-like"/>
    <property type="match status" value="2"/>
</dbReference>
<dbReference type="KEGG" id="ccot:CCAX7_40450"/>
<proteinExistence type="predicted"/>
<evidence type="ECO:0000313" key="2">
    <source>
        <dbReference type="EMBL" id="BDI31994.1"/>
    </source>
</evidence>
<dbReference type="GO" id="GO:0030246">
    <property type="term" value="F:carbohydrate binding"/>
    <property type="evidence" value="ECO:0007669"/>
    <property type="project" value="InterPro"/>
</dbReference>
<keyword evidence="3" id="KW-1185">Reference proteome</keyword>
<dbReference type="PROSITE" id="PS51175">
    <property type="entry name" value="CBM6"/>
    <property type="match status" value="2"/>
</dbReference>
<keyword evidence="1" id="KW-0732">Signal</keyword>